<protein>
    <submittedName>
        <fullName evidence="2">Quinoprotein relay system zinc metallohydrolase 2</fullName>
    </submittedName>
</protein>
<evidence type="ECO:0000313" key="3">
    <source>
        <dbReference type="Proteomes" id="UP000886667"/>
    </source>
</evidence>
<dbReference type="NCBIfam" id="TIGR04559">
    <property type="entry name" value="SoxH_rel_PQQ_2"/>
    <property type="match status" value="1"/>
</dbReference>
<dbReference type="Proteomes" id="UP000886667">
    <property type="component" value="Unassembled WGS sequence"/>
</dbReference>
<dbReference type="Gene3D" id="3.60.15.10">
    <property type="entry name" value="Ribonuclease Z/Hydroxyacylglutathione hydrolase-like"/>
    <property type="match status" value="1"/>
</dbReference>
<dbReference type="PANTHER" id="PTHR42951:SF4">
    <property type="entry name" value="ACYL-COENZYME A THIOESTERASE MBLAC2"/>
    <property type="match status" value="1"/>
</dbReference>
<dbReference type="InterPro" id="IPR001279">
    <property type="entry name" value="Metallo-B-lactamas"/>
</dbReference>
<accession>A0A9E4P1Y1</accession>
<sequence length="315" mass="34615">MFSLALILLSTSATDVMAGEGFQQIAPGLYFSSGVHQDFSKSNKGQIANTGFIVGSERVAIIDTGSSYHQGVRIREQVRAVTDLPIDYVILTHMHPDHALGTSAFSKDSPLVIGHQNLADALARRESTYLNNMKRLLGDSAKDTRLVIPSKSVTTSEGMSIDLGDRWLYLTAYPTAHTNNDLSVFDTKTGTLWLSDLLFVDRIPVIDGSLLGWLKVMDGLMASGCINTQHNQQCQPIVQVVPGHGPVVTAWQSALAKQHHYLEEIANQIRRIIRKGGTISQAVKSVGLDEQGNWLLFNEYHGRNVTAAFAELEWE</sequence>
<dbReference type="CDD" id="cd16282">
    <property type="entry name" value="metallo-hydrolase-like_MBL-fold"/>
    <property type="match status" value="1"/>
</dbReference>
<reference evidence="2" key="1">
    <citation type="journal article" date="2021" name="Proc. Natl. Acad. Sci. U.S.A.">
        <title>Global biogeography of chemosynthetic symbionts reveals both localized and globally distributed symbiont groups. .</title>
        <authorList>
            <person name="Osvatic J.T."/>
            <person name="Wilkins L.G.E."/>
            <person name="Leibrecht L."/>
            <person name="Leray M."/>
            <person name="Zauner S."/>
            <person name="Polzin J."/>
            <person name="Camacho Y."/>
            <person name="Gros O."/>
            <person name="van Gils J.A."/>
            <person name="Eisen J.A."/>
            <person name="Petersen J.M."/>
            <person name="Yuen B."/>
        </authorList>
    </citation>
    <scope>NUCLEOTIDE SEQUENCE</scope>
    <source>
        <strain evidence="2">MAGclacostrist064TRANS</strain>
    </source>
</reference>
<proteinExistence type="inferred from homology"/>
<dbReference type="SUPFAM" id="SSF56281">
    <property type="entry name" value="Metallo-hydrolase/oxidoreductase"/>
    <property type="match status" value="1"/>
</dbReference>
<comment type="similarity">
    <text evidence="1">Belongs to the metallo-beta-lactamase superfamily. Class-B beta-lactamase family.</text>
</comment>
<dbReference type="PANTHER" id="PTHR42951">
    <property type="entry name" value="METALLO-BETA-LACTAMASE DOMAIN-CONTAINING"/>
    <property type="match status" value="1"/>
</dbReference>
<gene>
    <name evidence="2" type="ORF">JAZ07_04050</name>
</gene>
<dbReference type="InterPro" id="IPR036866">
    <property type="entry name" value="RibonucZ/Hydroxyglut_hydro"/>
</dbReference>
<dbReference type="GO" id="GO:0017001">
    <property type="term" value="P:antibiotic catabolic process"/>
    <property type="evidence" value="ECO:0007669"/>
    <property type="project" value="UniProtKB-ARBA"/>
</dbReference>
<evidence type="ECO:0000313" key="2">
    <source>
        <dbReference type="EMBL" id="MCG7945501.1"/>
    </source>
</evidence>
<evidence type="ECO:0000256" key="1">
    <source>
        <dbReference type="ARBA" id="ARBA00005250"/>
    </source>
</evidence>
<dbReference type="SMART" id="SM00849">
    <property type="entry name" value="Lactamase_B"/>
    <property type="match status" value="1"/>
</dbReference>
<organism evidence="2 3">
    <name type="scientific">Candidatus Thiodiazotropha taylori</name>
    <dbReference type="NCBI Taxonomy" id="2792791"/>
    <lineage>
        <taxon>Bacteria</taxon>
        <taxon>Pseudomonadati</taxon>
        <taxon>Pseudomonadota</taxon>
        <taxon>Gammaproteobacteria</taxon>
        <taxon>Chromatiales</taxon>
        <taxon>Sedimenticolaceae</taxon>
        <taxon>Candidatus Thiodiazotropha</taxon>
    </lineage>
</organism>
<dbReference type="AlphaFoldDB" id="A0A9E4P1Y1"/>
<dbReference type="InterPro" id="IPR030829">
    <property type="entry name" value="SoxH-rel_PQQ_2"/>
</dbReference>
<comment type="caution">
    <text evidence="2">The sequence shown here is derived from an EMBL/GenBank/DDBJ whole genome shotgun (WGS) entry which is preliminary data.</text>
</comment>
<dbReference type="Pfam" id="PF00753">
    <property type="entry name" value="Lactamase_B"/>
    <property type="match status" value="1"/>
</dbReference>
<name>A0A9E4P1Y1_9GAMM</name>
<dbReference type="EMBL" id="JAEPCM010000105">
    <property type="protein sequence ID" value="MCG7945501.1"/>
    <property type="molecule type" value="Genomic_DNA"/>
</dbReference>
<dbReference type="InterPro" id="IPR050855">
    <property type="entry name" value="NDM-1-like"/>
</dbReference>